<organism evidence="2 3">
    <name type="scientific">Actinomadura physcomitrii</name>
    <dbReference type="NCBI Taxonomy" id="2650748"/>
    <lineage>
        <taxon>Bacteria</taxon>
        <taxon>Bacillati</taxon>
        <taxon>Actinomycetota</taxon>
        <taxon>Actinomycetes</taxon>
        <taxon>Streptosporangiales</taxon>
        <taxon>Thermomonosporaceae</taxon>
        <taxon>Actinomadura</taxon>
    </lineage>
</organism>
<dbReference type="RefSeq" id="WP_151600168.1">
    <property type="nucleotide sequence ID" value="NZ_WBMS02000068.1"/>
</dbReference>
<keyword evidence="3" id="KW-1185">Reference proteome</keyword>
<dbReference type="PANTHER" id="PTHR36510">
    <property type="entry name" value="GLUTAMATE--CYSTEINE LIGASE 2-RELATED"/>
    <property type="match status" value="1"/>
</dbReference>
<dbReference type="PANTHER" id="PTHR36510:SF1">
    <property type="entry name" value="GLUTAMATE--CYSTEINE LIGASE 2-RELATED"/>
    <property type="match status" value="1"/>
</dbReference>
<comment type="caution">
    <text evidence="2">The sequence shown here is derived from an EMBL/GenBank/DDBJ whole genome shotgun (WGS) entry which is preliminary data.</text>
</comment>
<accession>A0A6I4MXZ9</accession>
<dbReference type="Proteomes" id="UP000462055">
    <property type="component" value="Unassembled WGS sequence"/>
</dbReference>
<dbReference type="InterPro" id="IPR006336">
    <property type="entry name" value="GCS2"/>
</dbReference>
<reference evidence="2" key="1">
    <citation type="submission" date="2019-12" db="EMBL/GenBank/DDBJ databases">
        <title>Actinomadura physcomitrii sp. nov., a novel actinomycete isolated from moss [Physcomitrium sphaericum (Ludw) Fuernr].</title>
        <authorList>
            <person name="Zhuang X."/>
        </authorList>
    </citation>
    <scope>NUCLEOTIDE SEQUENCE [LARGE SCALE GENOMIC DNA]</scope>
    <source>
        <strain evidence="2">LD22</strain>
    </source>
</reference>
<protein>
    <recommendedName>
        <fullName evidence="4">Glutamate--cysteine ligase</fullName>
    </recommendedName>
</protein>
<dbReference type="AlphaFoldDB" id="A0A6I4MXZ9"/>
<sequence>MPTLELRVADACPRLEDIVLLAGLFRAIAGGEIDAMAEGRSAPQVRTEVIRAETWRAARCGLEGELVDSVDGIWVPARQLLLGLPLERYREPLEAAGDWDLVPELTQAALARGSSAARQRQAFTRGGLPEVVDMLIAETRI</sequence>
<dbReference type="InterPro" id="IPR050141">
    <property type="entry name" value="GCL_type2/YbdK_subfam"/>
</dbReference>
<dbReference type="Gene3D" id="3.30.590.20">
    <property type="match status" value="1"/>
</dbReference>
<evidence type="ECO:0000313" key="3">
    <source>
        <dbReference type="Proteomes" id="UP000462055"/>
    </source>
</evidence>
<dbReference type="GO" id="GO:0016879">
    <property type="term" value="F:ligase activity, forming carbon-nitrogen bonds"/>
    <property type="evidence" value="ECO:0007669"/>
    <property type="project" value="TreeGrafter"/>
</dbReference>
<evidence type="ECO:0000313" key="2">
    <source>
        <dbReference type="EMBL" id="MWA07266.1"/>
    </source>
</evidence>
<evidence type="ECO:0008006" key="4">
    <source>
        <dbReference type="Google" id="ProtNLM"/>
    </source>
</evidence>
<name>A0A6I4MXZ9_9ACTN</name>
<gene>
    <name evidence="2" type="ORF">F8568_044445</name>
</gene>
<comment type="catalytic activity">
    <reaction evidence="1">
        <text>L-cysteine + L-glutamate + ATP = gamma-L-glutamyl-L-cysteine + ADP + phosphate + H(+)</text>
        <dbReference type="Rhea" id="RHEA:13285"/>
        <dbReference type="ChEBI" id="CHEBI:15378"/>
        <dbReference type="ChEBI" id="CHEBI:29985"/>
        <dbReference type="ChEBI" id="CHEBI:30616"/>
        <dbReference type="ChEBI" id="CHEBI:35235"/>
        <dbReference type="ChEBI" id="CHEBI:43474"/>
        <dbReference type="ChEBI" id="CHEBI:58173"/>
        <dbReference type="ChEBI" id="CHEBI:456216"/>
        <dbReference type="EC" id="6.3.2.2"/>
    </reaction>
</comment>
<proteinExistence type="predicted"/>
<dbReference type="EMBL" id="WBMS02000068">
    <property type="protein sequence ID" value="MWA07266.1"/>
    <property type="molecule type" value="Genomic_DNA"/>
</dbReference>
<dbReference type="SUPFAM" id="SSF55931">
    <property type="entry name" value="Glutamine synthetase/guanido kinase"/>
    <property type="match status" value="1"/>
</dbReference>
<dbReference type="InterPro" id="IPR014746">
    <property type="entry name" value="Gln_synth/guanido_kin_cat_dom"/>
</dbReference>
<evidence type="ECO:0000256" key="1">
    <source>
        <dbReference type="ARBA" id="ARBA00048819"/>
    </source>
</evidence>
<dbReference type="Pfam" id="PF04107">
    <property type="entry name" value="GCS2"/>
    <property type="match status" value="1"/>
</dbReference>